<dbReference type="PATRIC" id="fig|1088721.3.peg.2026"/>
<organism evidence="1 2">
    <name type="scientific">Novosphingobium pentaromativorans US6-1</name>
    <dbReference type="NCBI Taxonomy" id="1088721"/>
    <lineage>
        <taxon>Bacteria</taxon>
        <taxon>Pseudomonadati</taxon>
        <taxon>Pseudomonadota</taxon>
        <taxon>Alphaproteobacteria</taxon>
        <taxon>Sphingomonadales</taxon>
        <taxon>Sphingomonadaceae</taxon>
        <taxon>Novosphingobium</taxon>
    </lineage>
</organism>
<name>G6ECH6_9SPHN</name>
<keyword evidence="2" id="KW-1185">Reference proteome</keyword>
<accession>G6ECH6</accession>
<dbReference type="AlphaFoldDB" id="G6ECH6"/>
<evidence type="ECO:0000313" key="1">
    <source>
        <dbReference type="EMBL" id="EHJ60887.1"/>
    </source>
</evidence>
<protein>
    <submittedName>
        <fullName evidence="1">Uncharacterized protein</fullName>
    </submittedName>
</protein>
<dbReference type="RefSeq" id="WP_007012962.1">
    <property type="nucleotide sequence ID" value="NZ_AGFM01000029.1"/>
</dbReference>
<dbReference type="Proteomes" id="UP000004030">
    <property type="component" value="Unassembled WGS sequence"/>
</dbReference>
<dbReference type="KEGG" id="npn:JI59_09850"/>
<dbReference type="EMBL" id="AGFM01000029">
    <property type="protein sequence ID" value="EHJ60887.1"/>
    <property type="molecule type" value="Genomic_DNA"/>
</dbReference>
<reference evidence="1 2" key="1">
    <citation type="journal article" date="2012" name="J. Bacteriol.">
        <title>Genome sequence of benzo(a)pyrene-degrading bacterium Novosphingobium pentaromativorans US6-1.</title>
        <authorList>
            <person name="Luo Y.R."/>
            <person name="Kang S.G."/>
            <person name="Kim S.J."/>
            <person name="Kim M.R."/>
            <person name="Li N."/>
            <person name="Lee J.H."/>
            <person name="Kwon K.K."/>
        </authorList>
    </citation>
    <scope>NUCLEOTIDE SEQUENCE [LARGE SCALE GENOMIC DNA]</scope>
    <source>
        <strain evidence="1 2">US6-1</strain>
    </source>
</reference>
<evidence type="ECO:0000313" key="2">
    <source>
        <dbReference type="Proteomes" id="UP000004030"/>
    </source>
</evidence>
<comment type="caution">
    <text evidence="1">The sequence shown here is derived from an EMBL/GenBank/DDBJ whole genome shotgun (WGS) entry which is preliminary data.</text>
</comment>
<dbReference type="OrthoDB" id="5145750at2"/>
<gene>
    <name evidence="1" type="ORF">NSU_2047</name>
</gene>
<dbReference type="eggNOG" id="ENOG50331C5">
    <property type="taxonomic scope" value="Bacteria"/>
</dbReference>
<proteinExistence type="predicted"/>
<sequence>MSELAGTYECITKSPMGDQKGTLTVIPGSDGGTFTGTMVSATGSLEVEDGRIDGNRLTWTVNMTVPMPMKLEGDATVEGGKISGHVKAGMFGNMGLEGTKTA</sequence>
<dbReference type="STRING" id="1088721.JI59_09850"/>